<evidence type="ECO:0000256" key="11">
    <source>
        <dbReference type="HAMAP-Rule" id="MF_00366"/>
    </source>
</evidence>
<evidence type="ECO:0000313" key="12">
    <source>
        <dbReference type="EMBL" id="MCT7359079.1"/>
    </source>
</evidence>
<dbReference type="GO" id="GO:0003899">
    <property type="term" value="F:DNA-directed RNA polymerase activity"/>
    <property type="evidence" value="ECO:0007669"/>
    <property type="project" value="UniProtKB-UniRule"/>
</dbReference>
<evidence type="ECO:0000256" key="5">
    <source>
        <dbReference type="ARBA" id="ARBA00022679"/>
    </source>
</evidence>
<keyword evidence="7 11" id="KW-0804">Transcription</keyword>
<dbReference type="AlphaFoldDB" id="A0A9X2WET4"/>
<evidence type="ECO:0000256" key="7">
    <source>
        <dbReference type="ARBA" id="ARBA00023163"/>
    </source>
</evidence>
<dbReference type="SMART" id="SM01409">
    <property type="entry name" value="RNA_pol_Rpb6"/>
    <property type="match status" value="1"/>
</dbReference>
<dbReference type="SUPFAM" id="SSF63562">
    <property type="entry name" value="RPB6/omega subunit-like"/>
    <property type="match status" value="1"/>
</dbReference>
<dbReference type="Gene3D" id="3.90.940.10">
    <property type="match status" value="1"/>
</dbReference>
<evidence type="ECO:0000256" key="2">
    <source>
        <dbReference type="ARBA" id="ARBA00012418"/>
    </source>
</evidence>
<evidence type="ECO:0000256" key="4">
    <source>
        <dbReference type="ARBA" id="ARBA00022478"/>
    </source>
</evidence>
<comment type="function">
    <text evidence="11">Promotes RNA polymerase assembly. Latches the N- and C-terminal regions of the beta' subunit thereby facilitating its interaction with the beta and alpha subunits.</text>
</comment>
<protein>
    <recommendedName>
        <fullName evidence="3 11">DNA-directed RNA polymerase subunit omega</fullName>
        <shortName evidence="11">RNAP omega subunit</shortName>
        <ecNumber evidence="2 11">2.7.7.6</ecNumber>
    </recommendedName>
    <alternativeName>
        <fullName evidence="9 11">RNA polymerase omega subunit</fullName>
    </alternativeName>
    <alternativeName>
        <fullName evidence="8 11">Transcriptase subunit omega</fullName>
    </alternativeName>
</protein>
<accession>A0A9X2WET4</accession>
<comment type="subunit">
    <text evidence="11">The RNAP catalytic core consists of 2 alpha, 1 beta, 1 beta' and 1 omega subunit. When a sigma factor is associated with the core the holoenzyme is formed, which can initiate transcription.</text>
</comment>
<comment type="similarity">
    <text evidence="1 11">Belongs to the RNA polymerase subunit omega family.</text>
</comment>
<evidence type="ECO:0000256" key="8">
    <source>
        <dbReference type="ARBA" id="ARBA00029924"/>
    </source>
</evidence>
<comment type="catalytic activity">
    <reaction evidence="10 11">
        <text>RNA(n) + a ribonucleoside 5'-triphosphate = RNA(n+1) + diphosphate</text>
        <dbReference type="Rhea" id="RHEA:21248"/>
        <dbReference type="Rhea" id="RHEA-COMP:14527"/>
        <dbReference type="Rhea" id="RHEA-COMP:17342"/>
        <dbReference type="ChEBI" id="CHEBI:33019"/>
        <dbReference type="ChEBI" id="CHEBI:61557"/>
        <dbReference type="ChEBI" id="CHEBI:140395"/>
        <dbReference type="EC" id="2.7.7.6"/>
    </reaction>
</comment>
<dbReference type="Proteomes" id="UP001147830">
    <property type="component" value="Unassembled WGS sequence"/>
</dbReference>
<dbReference type="RefSeq" id="WP_145467562.1">
    <property type="nucleotide sequence ID" value="NZ_JAOANI010000015.1"/>
</dbReference>
<dbReference type="InterPro" id="IPR003716">
    <property type="entry name" value="DNA-dir_RNA_pol_omega"/>
</dbReference>
<dbReference type="NCBIfam" id="TIGR00690">
    <property type="entry name" value="rpoZ"/>
    <property type="match status" value="1"/>
</dbReference>
<dbReference type="GO" id="GO:0000428">
    <property type="term" value="C:DNA-directed RNA polymerase complex"/>
    <property type="evidence" value="ECO:0007669"/>
    <property type="project" value="UniProtKB-KW"/>
</dbReference>
<dbReference type="GO" id="GO:0006351">
    <property type="term" value="P:DNA-templated transcription"/>
    <property type="evidence" value="ECO:0007669"/>
    <property type="project" value="UniProtKB-UniRule"/>
</dbReference>
<evidence type="ECO:0000256" key="3">
    <source>
        <dbReference type="ARBA" id="ARBA00013725"/>
    </source>
</evidence>
<dbReference type="GO" id="GO:0003677">
    <property type="term" value="F:DNA binding"/>
    <property type="evidence" value="ECO:0007669"/>
    <property type="project" value="UniProtKB-UniRule"/>
</dbReference>
<evidence type="ECO:0000256" key="9">
    <source>
        <dbReference type="ARBA" id="ARBA00030998"/>
    </source>
</evidence>
<evidence type="ECO:0000256" key="10">
    <source>
        <dbReference type="ARBA" id="ARBA00048552"/>
    </source>
</evidence>
<dbReference type="InterPro" id="IPR006110">
    <property type="entry name" value="Pol_omega/Rpo6/RPB6"/>
</dbReference>
<keyword evidence="13" id="KW-1185">Reference proteome</keyword>
<dbReference type="PANTHER" id="PTHR34476">
    <property type="entry name" value="DNA-DIRECTED RNA POLYMERASE SUBUNIT OMEGA"/>
    <property type="match status" value="1"/>
</dbReference>
<reference evidence="12" key="2">
    <citation type="submission" date="2022-08" db="EMBL/GenBank/DDBJ databases">
        <authorList>
            <person name="Dong C."/>
        </authorList>
    </citation>
    <scope>NUCLEOTIDE SEQUENCE</scope>
    <source>
        <strain evidence="12">59MF3M-4</strain>
    </source>
</reference>
<sequence>MARVTVEDCLTNVDNRFELVMLATKRARQIAVQGAEPLVAEENDKPTVLALREIAENLVTPTTMAAQEEAARAEQY</sequence>
<gene>
    <name evidence="11 12" type="primary">rpoZ</name>
    <name evidence="12" type="ORF">NYR02_08610</name>
</gene>
<dbReference type="HAMAP" id="MF_00366">
    <property type="entry name" value="RNApol_bact_RpoZ"/>
    <property type="match status" value="1"/>
</dbReference>
<dbReference type="InterPro" id="IPR036161">
    <property type="entry name" value="RPB6/omega-like_sf"/>
</dbReference>
<organism evidence="12 13">
    <name type="scientific">Thalassolituus pacificus</name>
    <dbReference type="NCBI Taxonomy" id="2975440"/>
    <lineage>
        <taxon>Bacteria</taxon>
        <taxon>Pseudomonadati</taxon>
        <taxon>Pseudomonadota</taxon>
        <taxon>Gammaproteobacteria</taxon>
        <taxon>Oceanospirillales</taxon>
        <taxon>Oceanospirillaceae</taxon>
        <taxon>Thalassolituus</taxon>
    </lineage>
</organism>
<proteinExistence type="inferred from homology"/>
<reference evidence="12" key="1">
    <citation type="journal article" date="2022" name="Front. Microbiol.">
        <title>Genome-based taxonomic rearrangement of Oceanobacter-related bacteria including the description of Thalassolituus hydrocarbonoclasticus sp. nov. and Thalassolituus pacificus sp. nov. and emended description of the genus Thalassolituus.</title>
        <authorList>
            <person name="Dong C."/>
            <person name="Wei L."/>
            <person name="Wang J."/>
            <person name="Lai Q."/>
            <person name="Huang Z."/>
            <person name="Shao Z."/>
        </authorList>
    </citation>
    <scope>NUCLEOTIDE SEQUENCE</scope>
    <source>
        <strain evidence="12">59MF3M-4</strain>
    </source>
</reference>
<evidence type="ECO:0000256" key="6">
    <source>
        <dbReference type="ARBA" id="ARBA00022695"/>
    </source>
</evidence>
<dbReference type="EC" id="2.7.7.6" evidence="2 11"/>
<evidence type="ECO:0000313" key="13">
    <source>
        <dbReference type="Proteomes" id="UP001147830"/>
    </source>
</evidence>
<evidence type="ECO:0000256" key="1">
    <source>
        <dbReference type="ARBA" id="ARBA00006711"/>
    </source>
</evidence>
<dbReference type="PANTHER" id="PTHR34476:SF1">
    <property type="entry name" value="DNA-DIRECTED RNA POLYMERASE SUBUNIT OMEGA"/>
    <property type="match status" value="1"/>
</dbReference>
<dbReference type="Pfam" id="PF01192">
    <property type="entry name" value="RNA_pol_Rpb6"/>
    <property type="match status" value="1"/>
</dbReference>
<keyword evidence="5 11" id="KW-0808">Transferase</keyword>
<name>A0A9X2WET4_9GAMM</name>
<keyword evidence="6 11" id="KW-0548">Nucleotidyltransferase</keyword>
<comment type="caution">
    <text evidence="12">The sequence shown here is derived from an EMBL/GenBank/DDBJ whole genome shotgun (WGS) entry which is preliminary data.</text>
</comment>
<dbReference type="EMBL" id="JAOANI010000015">
    <property type="protein sequence ID" value="MCT7359079.1"/>
    <property type="molecule type" value="Genomic_DNA"/>
</dbReference>
<keyword evidence="4 11" id="KW-0240">DNA-directed RNA polymerase</keyword>